<dbReference type="Pfam" id="PF13540">
    <property type="entry name" value="RCC1_2"/>
    <property type="match status" value="2"/>
</dbReference>
<evidence type="ECO:0000313" key="4">
    <source>
        <dbReference type="Proteomes" id="UP000006726"/>
    </source>
</evidence>
<keyword evidence="1" id="KW-0677">Repeat</keyword>
<dbReference type="PANTHER" id="PTHR22872">
    <property type="entry name" value="BTK-BINDING PROTEIN-RELATED"/>
    <property type="match status" value="1"/>
</dbReference>
<comment type="caution">
    <text evidence="3">The sequence shown here is derived from an EMBL/GenBank/DDBJ whole genome shotgun (WGS) entry which is preliminary data.</text>
</comment>
<sequence length="435" mass="49172">WSECKGLIDKGSVGKTSMYSSVQNQNTKNEYLITTSDYLLDLSRPVSKKTTVSVYKGINNIETIHTLGKKKIIQVSSGLNHVLFLTSEFEIYSYGTGLFGQLGHGESIQKLKEPKKIQEDIEGVIKITAGTYSSIALTSKGEIYRWGLYDLKSPIVFKPKLETFFGGKNKVVEVESYKEKTCIALDNGEIYAWDFHNPRMELICRLNDTIVKQISIGAYFTLVLDSDSQLFVWGDNTFGEFSENDMYIYDPDFPNFSRLKIEAWGLSTKNSNLKYIKEDELPNNICEDTKIAEGLEGNSREIYIEKITCGEKHCLILTSINSILCMGDNTYGQCGILDDKKSIYPPVTLKKFSELDFLKPFISCGSRSSAIISPTGKLFLCGQLYTNSKSNKKIGVSRYADKIEDFNRLYTEYSIIHRNSSVIDFNDKTFIVISN</sequence>
<protein>
    <submittedName>
        <fullName evidence="3">RCC1 like beta propeller protein</fullName>
    </submittedName>
</protein>
<organism evidence="3 4">
    <name type="scientific">Cryptosporidium parvum (strain Iowa II)</name>
    <dbReference type="NCBI Taxonomy" id="353152"/>
    <lineage>
        <taxon>Eukaryota</taxon>
        <taxon>Sar</taxon>
        <taxon>Alveolata</taxon>
        <taxon>Apicomplexa</taxon>
        <taxon>Conoidasida</taxon>
        <taxon>Coccidia</taxon>
        <taxon>Eucoccidiorida</taxon>
        <taxon>Eimeriorina</taxon>
        <taxon>Cryptosporidiidae</taxon>
        <taxon>Cryptosporidium</taxon>
    </lineage>
</organism>
<dbReference type="KEGG" id="cpv:cgd8_2210"/>
<name>Q5CVZ5_CRYPI</name>
<dbReference type="InterPro" id="IPR051625">
    <property type="entry name" value="Signaling_Regulatory_Domain"/>
</dbReference>
<dbReference type="InParanoid" id="Q5CVZ5"/>
<accession>Q5CVZ5</accession>
<dbReference type="Gene3D" id="2.130.10.30">
    <property type="entry name" value="Regulator of chromosome condensation 1/beta-lactamase-inhibitor protein II"/>
    <property type="match status" value="2"/>
</dbReference>
<dbReference type="SUPFAM" id="SSF50985">
    <property type="entry name" value="RCC1/BLIP-II"/>
    <property type="match status" value="1"/>
</dbReference>
<dbReference type="Pfam" id="PF00415">
    <property type="entry name" value="RCC1"/>
    <property type="match status" value="1"/>
</dbReference>
<dbReference type="OrthoDB" id="293800at2759"/>
<keyword evidence="4" id="KW-1185">Reference proteome</keyword>
<dbReference type="OMA" id="ELHENNQ"/>
<dbReference type="EMBL" id="AAEE01000003">
    <property type="protein sequence ID" value="EAK89692.1"/>
    <property type="molecule type" value="Genomic_DNA"/>
</dbReference>
<dbReference type="AlphaFoldDB" id="Q5CVZ5"/>
<dbReference type="InterPro" id="IPR009091">
    <property type="entry name" value="RCC1/BLIP-II"/>
</dbReference>
<dbReference type="STRING" id="353152.Q5CVZ5"/>
<dbReference type="PROSITE" id="PS50012">
    <property type="entry name" value="RCC1_3"/>
    <property type="match status" value="1"/>
</dbReference>
<proteinExistence type="predicted"/>
<feature type="repeat" description="RCC1" evidence="2">
    <location>
        <begin position="89"/>
        <end position="140"/>
    </location>
</feature>
<feature type="non-terminal residue" evidence="3">
    <location>
        <position position="1"/>
    </location>
</feature>
<dbReference type="Proteomes" id="UP000006726">
    <property type="component" value="Chromosome 8"/>
</dbReference>
<evidence type="ECO:0000313" key="3">
    <source>
        <dbReference type="EMBL" id="EAK89692.1"/>
    </source>
</evidence>
<evidence type="ECO:0000256" key="2">
    <source>
        <dbReference type="PROSITE-ProRule" id="PRU00235"/>
    </source>
</evidence>
<dbReference type="RefSeq" id="XP_627124.1">
    <property type="nucleotide sequence ID" value="XM_627124.1"/>
</dbReference>
<evidence type="ECO:0000256" key="1">
    <source>
        <dbReference type="ARBA" id="ARBA00022737"/>
    </source>
</evidence>
<dbReference type="InterPro" id="IPR000408">
    <property type="entry name" value="Reg_chr_condens"/>
</dbReference>
<dbReference type="PANTHER" id="PTHR22872:SF2">
    <property type="entry name" value="INHIBITOR OF BRUTON TYROSINE KINASE"/>
    <property type="match status" value="1"/>
</dbReference>
<dbReference type="GeneID" id="3374389"/>
<gene>
    <name evidence="3" type="ORF">cgd8_2210</name>
</gene>
<reference evidence="3 4" key="1">
    <citation type="journal article" date="2004" name="Science">
        <title>Complete genome sequence of the apicomplexan, Cryptosporidium parvum.</title>
        <authorList>
            <person name="Abrahamsen M.S."/>
            <person name="Templeton T.J."/>
            <person name="Enomoto S."/>
            <person name="Abrahante J.E."/>
            <person name="Zhu G."/>
            <person name="Lancto C.A."/>
            <person name="Deng M."/>
            <person name="Liu C."/>
            <person name="Widmer G."/>
            <person name="Tzipori S."/>
            <person name="Buck G.A."/>
            <person name="Xu P."/>
            <person name="Bankier A.T."/>
            <person name="Dear P.H."/>
            <person name="Konfortov B.A."/>
            <person name="Spriggs H.F."/>
            <person name="Iyer L."/>
            <person name="Anantharaman V."/>
            <person name="Aravind L."/>
            <person name="Kapur V."/>
        </authorList>
    </citation>
    <scope>NUCLEOTIDE SEQUENCE [LARGE SCALE GENOMIC DNA]</scope>
    <source>
        <strain evidence="4">Iowa II</strain>
    </source>
</reference>